<comment type="caution">
    <text evidence="1">The sequence shown here is derived from an EMBL/GenBank/DDBJ whole genome shotgun (WGS) entry which is preliminary data.</text>
</comment>
<name>A0ACA9Q1J2_9GLOM</name>
<evidence type="ECO:0000313" key="2">
    <source>
        <dbReference type="Proteomes" id="UP000789525"/>
    </source>
</evidence>
<reference evidence="1" key="1">
    <citation type="submission" date="2021-06" db="EMBL/GenBank/DDBJ databases">
        <authorList>
            <person name="Kallberg Y."/>
            <person name="Tangrot J."/>
            <person name="Rosling A."/>
        </authorList>
    </citation>
    <scope>NUCLEOTIDE SEQUENCE</scope>
    <source>
        <strain evidence="1">CL356</strain>
    </source>
</reference>
<dbReference type="Proteomes" id="UP000789525">
    <property type="component" value="Unassembled WGS sequence"/>
</dbReference>
<evidence type="ECO:0000313" key="1">
    <source>
        <dbReference type="EMBL" id="CAG8732460.1"/>
    </source>
</evidence>
<proteinExistence type="predicted"/>
<protein>
    <submittedName>
        <fullName evidence="1">12520_t:CDS:1</fullName>
    </submittedName>
</protein>
<feature type="non-terminal residue" evidence="1">
    <location>
        <position position="1"/>
    </location>
</feature>
<dbReference type="EMBL" id="CAJVPT010043523">
    <property type="protein sequence ID" value="CAG8732460.1"/>
    <property type="molecule type" value="Genomic_DNA"/>
</dbReference>
<organism evidence="1 2">
    <name type="scientific">Acaulospora colombiana</name>
    <dbReference type="NCBI Taxonomy" id="27376"/>
    <lineage>
        <taxon>Eukaryota</taxon>
        <taxon>Fungi</taxon>
        <taxon>Fungi incertae sedis</taxon>
        <taxon>Mucoromycota</taxon>
        <taxon>Glomeromycotina</taxon>
        <taxon>Glomeromycetes</taxon>
        <taxon>Diversisporales</taxon>
        <taxon>Acaulosporaceae</taxon>
        <taxon>Acaulospora</taxon>
    </lineage>
</organism>
<sequence>HAISIKNIIMPQPPKDPWARREAWRYLPRFSTANSFRNLWPGFTWGLGAFVIYLGYDTLIAQSHHHGSNNHTSRTPETKQESNQS</sequence>
<gene>
    <name evidence="1" type="ORF">ACOLOM_LOCUS11726</name>
</gene>
<accession>A0ACA9Q1J2</accession>
<keyword evidence="2" id="KW-1185">Reference proteome</keyword>